<dbReference type="Gene3D" id="1.20.144.10">
    <property type="entry name" value="Phosphatidic acid phosphatase type 2/haloperoxidase"/>
    <property type="match status" value="1"/>
</dbReference>
<accession>A0A2T7BPS5</accession>
<feature type="transmembrane region" description="Helical" evidence="1">
    <location>
        <begin position="98"/>
        <end position="116"/>
    </location>
</feature>
<evidence type="ECO:0000256" key="1">
    <source>
        <dbReference type="SAM" id="Phobius"/>
    </source>
</evidence>
<feature type="transmembrane region" description="Helical" evidence="1">
    <location>
        <begin position="136"/>
        <end position="157"/>
    </location>
</feature>
<dbReference type="CDD" id="cd03392">
    <property type="entry name" value="PAP2_like_2"/>
    <property type="match status" value="1"/>
</dbReference>
<keyword evidence="1" id="KW-0472">Membrane</keyword>
<dbReference type="PANTHER" id="PTHR14969">
    <property type="entry name" value="SPHINGOSINE-1-PHOSPHATE PHOSPHOHYDROLASE"/>
    <property type="match status" value="1"/>
</dbReference>
<dbReference type="EMBL" id="QCYK01000001">
    <property type="protein sequence ID" value="PUZ29673.1"/>
    <property type="molecule type" value="Genomic_DNA"/>
</dbReference>
<proteinExistence type="predicted"/>
<keyword evidence="4" id="KW-1185">Reference proteome</keyword>
<dbReference type="InterPro" id="IPR000326">
    <property type="entry name" value="PAP2/HPO"/>
</dbReference>
<name>A0A2T7BPS5_9BACT</name>
<feature type="transmembrane region" description="Helical" evidence="1">
    <location>
        <begin position="66"/>
        <end position="86"/>
    </location>
</feature>
<keyword evidence="1" id="KW-0812">Transmembrane</keyword>
<evidence type="ECO:0000313" key="4">
    <source>
        <dbReference type="Proteomes" id="UP000244450"/>
    </source>
</evidence>
<organism evidence="3 4">
    <name type="scientific">Chitinophaga parva</name>
    <dbReference type="NCBI Taxonomy" id="2169414"/>
    <lineage>
        <taxon>Bacteria</taxon>
        <taxon>Pseudomonadati</taxon>
        <taxon>Bacteroidota</taxon>
        <taxon>Chitinophagia</taxon>
        <taxon>Chitinophagales</taxon>
        <taxon>Chitinophagaceae</taxon>
        <taxon>Chitinophaga</taxon>
    </lineage>
</organism>
<keyword evidence="1" id="KW-1133">Transmembrane helix</keyword>
<dbReference type="SUPFAM" id="SSF48317">
    <property type="entry name" value="Acid phosphatase/Vanadium-dependent haloperoxidase"/>
    <property type="match status" value="1"/>
</dbReference>
<protein>
    <recommendedName>
        <fullName evidence="2">Phosphatidic acid phosphatase type 2/haloperoxidase domain-containing protein</fullName>
    </recommendedName>
</protein>
<dbReference type="PANTHER" id="PTHR14969:SF13">
    <property type="entry name" value="AT30094P"/>
    <property type="match status" value="1"/>
</dbReference>
<sequence length="223" mass="25337">MTTTKEKNFLVKLLSIEVLTAIVFFVIALSAFMFIADEIVMEKEDLFDSRVFEYAWQFSSPAHDRIALFITSLGTFLFLVPAYLGIGIYLSLKKKRRYAITMGVISVLSLLLGFVLKEAFHRQRPLLKHLDPVIGYSFPSGHTMAAFTFSGIMIYLLWNARISVYARVLGTIFFFLLAVAIGLSRIYLHVHFASDVIGGFCVTVVWISMCFVAIQYAHHRGWL</sequence>
<dbReference type="SMART" id="SM00014">
    <property type="entry name" value="acidPPc"/>
    <property type="match status" value="1"/>
</dbReference>
<reference evidence="3 4" key="1">
    <citation type="submission" date="2018-04" db="EMBL/GenBank/DDBJ databases">
        <title>Chitinophaga fuyangensis sp. nov., isolated from soil in a chemical factory.</title>
        <authorList>
            <person name="Chen K."/>
        </authorList>
    </citation>
    <scope>NUCLEOTIDE SEQUENCE [LARGE SCALE GENOMIC DNA]</scope>
    <source>
        <strain evidence="3 4">LY-1</strain>
    </source>
</reference>
<evidence type="ECO:0000259" key="2">
    <source>
        <dbReference type="SMART" id="SM00014"/>
    </source>
</evidence>
<evidence type="ECO:0000313" key="3">
    <source>
        <dbReference type="EMBL" id="PUZ29673.1"/>
    </source>
</evidence>
<dbReference type="Proteomes" id="UP000244450">
    <property type="component" value="Unassembled WGS sequence"/>
</dbReference>
<feature type="transmembrane region" description="Helical" evidence="1">
    <location>
        <begin position="196"/>
        <end position="217"/>
    </location>
</feature>
<dbReference type="Pfam" id="PF01569">
    <property type="entry name" value="PAP2"/>
    <property type="match status" value="1"/>
</dbReference>
<dbReference type="InterPro" id="IPR036938">
    <property type="entry name" value="PAP2/HPO_sf"/>
</dbReference>
<dbReference type="OrthoDB" id="9773582at2"/>
<feature type="transmembrane region" description="Helical" evidence="1">
    <location>
        <begin position="9"/>
        <end position="36"/>
    </location>
</feature>
<feature type="transmembrane region" description="Helical" evidence="1">
    <location>
        <begin position="164"/>
        <end position="184"/>
    </location>
</feature>
<feature type="domain" description="Phosphatidic acid phosphatase type 2/haloperoxidase" evidence="2">
    <location>
        <begin position="95"/>
        <end position="211"/>
    </location>
</feature>
<comment type="caution">
    <text evidence="3">The sequence shown here is derived from an EMBL/GenBank/DDBJ whole genome shotgun (WGS) entry which is preliminary data.</text>
</comment>
<dbReference type="AlphaFoldDB" id="A0A2T7BPS5"/>
<gene>
    <name evidence="3" type="ORF">DCC81_09610</name>
</gene>
<dbReference type="RefSeq" id="WP_108686310.1">
    <property type="nucleotide sequence ID" value="NZ_QCYK01000001.1"/>
</dbReference>